<protein>
    <submittedName>
        <fullName evidence="5">Aldo/keto reductase</fullName>
    </submittedName>
</protein>
<evidence type="ECO:0000256" key="3">
    <source>
        <dbReference type="ARBA" id="ARBA00023014"/>
    </source>
</evidence>
<keyword evidence="2" id="KW-0408">Iron</keyword>
<dbReference type="AlphaFoldDB" id="A0A9D1PRS4"/>
<dbReference type="Gene3D" id="3.20.20.100">
    <property type="entry name" value="NADP-dependent oxidoreductase domain"/>
    <property type="match status" value="1"/>
</dbReference>
<dbReference type="Proteomes" id="UP000824162">
    <property type="component" value="Unassembled WGS sequence"/>
</dbReference>
<evidence type="ECO:0000256" key="2">
    <source>
        <dbReference type="ARBA" id="ARBA00023004"/>
    </source>
</evidence>
<evidence type="ECO:0000259" key="4">
    <source>
        <dbReference type="PROSITE" id="PS51379"/>
    </source>
</evidence>
<dbReference type="InterPro" id="IPR023210">
    <property type="entry name" value="NADP_OxRdtase_dom"/>
</dbReference>
<dbReference type="GO" id="GO:0051536">
    <property type="term" value="F:iron-sulfur cluster binding"/>
    <property type="evidence" value="ECO:0007669"/>
    <property type="project" value="UniProtKB-KW"/>
</dbReference>
<dbReference type="SUPFAM" id="SSF46548">
    <property type="entry name" value="alpha-helical ferredoxin"/>
    <property type="match status" value="1"/>
</dbReference>
<dbReference type="CDD" id="cd19100">
    <property type="entry name" value="AKR_unchar"/>
    <property type="match status" value="1"/>
</dbReference>
<evidence type="ECO:0000256" key="1">
    <source>
        <dbReference type="ARBA" id="ARBA00022723"/>
    </source>
</evidence>
<dbReference type="InterPro" id="IPR017900">
    <property type="entry name" value="4Fe4S_Fe_S_CS"/>
</dbReference>
<evidence type="ECO:0000313" key="5">
    <source>
        <dbReference type="EMBL" id="HIV85901.1"/>
    </source>
</evidence>
<organism evidence="5 6">
    <name type="scientific">Candidatus Monoglobus merdigallinarum</name>
    <dbReference type="NCBI Taxonomy" id="2838698"/>
    <lineage>
        <taxon>Bacteria</taxon>
        <taxon>Bacillati</taxon>
        <taxon>Bacillota</taxon>
        <taxon>Clostridia</taxon>
        <taxon>Monoglobales</taxon>
        <taxon>Monoglobaceae</taxon>
        <taxon>Monoglobus</taxon>
    </lineage>
</organism>
<dbReference type="EMBL" id="DXIJ01000075">
    <property type="protein sequence ID" value="HIV85901.1"/>
    <property type="molecule type" value="Genomic_DNA"/>
</dbReference>
<keyword evidence="1" id="KW-0479">Metal-binding</keyword>
<gene>
    <name evidence="5" type="ORF">H9900_03720</name>
</gene>
<comment type="caution">
    <text evidence="5">The sequence shown here is derived from an EMBL/GenBank/DDBJ whole genome shotgun (WGS) entry which is preliminary data.</text>
</comment>
<dbReference type="InterPro" id="IPR036812">
    <property type="entry name" value="NAD(P)_OxRdtase_dom_sf"/>
</dbReference>
<reference evidence="5" key="1">
    <citation type="journal article" date="2021" name="PeerJ">
        <title>Extensive microbial diversity within the chicken gut microbiome revealed by metagenomics and culture.</title>
        <authorList>
            <person name="Gilroy R."/>
            <person name="Ravi A."/>
            <person name="Getino M."/>
            <person name="Pursley I."/>
            <person name="Horton D.L."/>
            <person name="Alikhan N.F."/>
            <person name="Baker D."/>
            <person name="Gharbi K."/>
            <person name="Hall N."/>
            <person name="Watson M."/>
            <person name="Adriaenssens E.M."/>
            <person name="Foster-Nyarko E."/>
            <person name="Jarju S."/>
            <person name="Secka A."/>
            <person name="Antonio M."/>
            <person name="Oren A."/>
            <person name="Chaudhuri R.R."/>
            <person name="La Ragione R."/>
            <person name="Hildebrand F."/>
            <person name="Pallen M.J."/>
        </authorList>
    </citation>
    <scope>NUCLEOTIDE SEQUENCE</scope>
    <source>
        <strain evidence="5">5790</strain>
    </source>
</reference>
<dbReference type="PANTHER" id="PTHR43312">
    <property type="entry name" value="D-THREO-ALDOSE 1-DEHYDROGENASE"/>
    <property type="match status" value="1"/>
</dbReference>
<dbReference type="Pfam" id="PF00248">
    <property type="entry name" value="Aldo_ket_red"/>
    <property type="match status" value="1"/>
</dbReference>
<accession>A0A9D1PRS4</accession>
<feature type="domain" description="4Fe-4S ferredoxin-type" evidence="4">
    <location>
        <begin position="326"/>
        <end position="355"/>
    </location>
</feature>
<keyword evidence="3" id="KW-0411">Iron-sulfur</keyword>
<reference evidence="5" key="2">
    <citation type="submission" date="2021-04" db="EMBL/GenBank/DDBJ databases">
        <authorList>
            <person name="Gilroy R."/>
        </authorList>
    </citation>
    <scope>NUCLEOTIDE SEQUENCE</scope>
    <source>
        <strain evidence="5">5790</strain>
    </source>
</reference>
<dbReference type="GO" id="GO:0046872">
    <property type="term" value="F:metal ion binding"/>
    <property type="evidence" value="ECO:0007669"/>
    <property type="project" value="UniProtKB-KW"/>
</dbReference>
<dbReference type="SUPFAM" id="SSF51430">
    <property type="entry name" value="NAD(P)-linked oxidoreductase"/>
    <property type="match status" value="1"/>
</dbReference>
<dbReference type="PROSITE" id="PS00198">
    <property type="entry name" value="4FE4S_FER_1"/>
    <property type="match status" value="1"/>
</dbReference>
<dbReference type="InterPro" id="IPR053135">
    <property type="entry name" value="AKR2_Oxidoreductase"/>
</dbReference>
<sequence length="364" mass="41171">MEYRKLPKGDEQISIIGFGGSGIHQSGEEEAAAVINKAIDSGINYFDMAASEAQAFDYYRRAFLGKRDKVYLQMHFGADYSSGKYGWTTELGRIEHGMEWLLKKLDTDYIDFGFMHCLDEKEDLEHYISGGVLQHIQQLKEQGVVRHIGLSSHNPDIVSKVLDMGCIDVVMFSINPAYDYRQGEYAIGEVDERQALYQRCLKENVGITVMKPFGGGQLLDERLSPFKRALSRYQCIQYALDKPGVINVLPGFRNMEDLEQVLGYLDASADERDYSVLADFAPAEASGKCVYCSHCHPCPKGLDIALINKYYDLARIGDELAKDHYLNLALHAGDCIKCGHCDKRCPFNVEQMKRMEEIKDYFGI</sequence>
<dbReference type="PROSITE" id="PS51379">
    <property type="entry name" value="4FE4S_FER_2"/>
    <property type="match status" value="1"/>
</dbReference>
<proteinExistence type="predicted"/>
<evidence type="ECO:0000313" key="6">
    <source>
        <dbReference type="Proteomes" id="UP000824162"/>
    </source>
</evidence>
<dbReference type="PANTHER" id="PTHR43312:SF1">
    <property type="entry name" value="NADP-DEPENDENT OXIDOREDUCTASE DOMAIN-CONTAINING PROTEIN"/>
    <property type="match status" value="1"/>
</dbReference>
<name>A0A9D1PRS4_9FIRM</name>
<dbReference type="InterPro" id="IPR017896">
    <property type="entry name" value="4Fe4S_Fe-S-bd"/>
</dbReference>